<protein>
    <submittedName>
        <fullName evidence="8">Kinase-like domain-containing protein</fullName>
    </submittedName>
</protein>
<keyword evidence="2" id="KW-0808">Transferase</keyword>
<evidence type="ECO:0000256" key="5">
    <source>
        <dbReference type="ARBA" id="ARBA00022840"/>
    </source>
</evidence>
<dbReference type="SUPFAM" id="SSF56112">
    <property type="entry name" value="Protein kinase-like (PK-like)"/>
    <property type="match status" value="1"/>
</dbReference>
<sequence>MDVVLSGRAAKPKAQSLVGTLSFEFSMDDSLLDVVLPHFLSSLAPSWDARHENGLTTNDIRLTFFSNISFKGSLNMTLREFVQIHLDFPFAKAMPPVLKQSARSIGPFPAFLYFELHVQQDLFENRTNEDMNITSGKGHAGGKRKKNGHDENERPIKRIHGGGGIAMLSTFNPPADYVSPVAQPLRTKVTLYRTAYTVSDDGEVSLDESTREALQSPSFIHDSSLGQGVMKTVYQLDSPGHTYVVKRFHRMSPKEDKAVSVADNNRLLLDELKLLGCIKWLLASFYEYGKQQGVDLDTSLIVTEAWYAIEDVANTKPCHASGVSDDDYDVDVRDSGVAWLLEPRRSGGVMKYCGTVLGSKFKPVQGRLAATIYAFIHFAWLYSKKSILLCDVQTMIIRQDGKELNVIFDPMAHTPKGCSGPGDHGDKGIKDFIEHHKCTTKCESLGLDALEDDLEDLDLE</sequence>
<feature type="region of interest" description="Disordered" evidence="6">
    <location>
        <begin position="130"/>
        <end position="159"/>
    </location>
</feature>
<evidence type="ECO:0000256" key="1">
    <source>
        <dbReference type="ARBA" id="ARBA00022527"/>
    </source>
</evidence>
<dbReference type="CDD" id="cd04515">
    <property type="entry name" value="Alpha_kinase"/>
    <property type="match status" value="1"/>
</dbReference>
<name>A0AAD6Y774_9AGAR</name>
<organism evidence="8 9">
    <name type="scientific">Mycena pura</name>
    <dbReference type="NCBI Taxonomy" id="153505"/>
    <lineage>
        <taxon>Eukaryota</taxon>
        <taxon>Fungi</taxon>
        <taxon>Dikarya</taxon>
        <taxon>Basidiomycota</taxon>
        <taxon>Agaricomycotina</taxon>
        <taxon>Agaricomycetes</taxon>
        <taxon>Agaricomycetidae</taxon>
        <taxon>Agaricales</taxon>
        <taxon>Marasmiineae</taxon>
        <taxon>Mycenaceae</taxon>
        <taxon>Mycena</taxon>
    </lineage>
</organism>
<dbReference type="PANTHER" id="PTHR45992">
    <property type="entry name" value="EUKARYOTIC ELONGATION FACTOR 2 KINASE-RELATED"/>
    <property type="match status" value="1"/>
</dbReference>
<keyword evidence="1" id="KW-0723">Serine/threonine-protein kinase</keyword>
<dbReference type="Gene3D" id="3.20.200.10">
    <property type="entry name" value="MHCK/EF2 kinase"/>
    <property type="match status" value="1"/>
</dbReference>
<evidence type="ECO:0000313" key="9">
    <source>
        <dbReference type="Proteomes" id="UP001219525"/>
    </source>
</evidence>
<evidence type="ECO:0000256" key="4">
    <source>
        <dbReference type="ARBA" id="ARBA00022777"/>
    </source>
</evidence>
<proteinExistence type="predicted"/>
<dbReference type="Pfam" id="PF02816">
    <property type="entry name" value="Alpha_kinase"/>
    <property type="match status" value="1"/>
</dbReference>
<dbReference type="AlphaFoldDB" id="A0AAD6Y774"/>
<feature type="domain" description="Alpha-type protein kinase" evidence="7">
    <location>
        <begin position="188"/>
        <end position="450"/>
    </location>
</feature>
<evidence type="ECO:0000259" key="7">
    <source>
        <dbReference type="PROSITE" id="PS51158"/>
    </source>
</evidence>
<accession>A0AAD6Y774</accession>
<evidence type="ECO:0000256" key="6">
    <source>
        <dbReference type="SAM" id="MobiDB-lite"/>
    </source>
</evidence>
<dbReference type="PANTHER" id="PTHR45992:SF11">
    <property type="entry name" value="ALPHA-TYPE PROTEIN KINASE DOMAIN-CONTAINING PROTEIN"/>
    <property type="match status" value="1"/>
</dbReference>
<dbReference type="InterPro" id="IPR051852">
    <property type="entry name" value="Alpha-type_PK"/>
</dbReference>
<keyword evidence="3" id="KW-0547">Nucleotide-binding</keyword>
<dbReference type="EMBL" id="JARJCW010000052">
    <property type="protein sequence ID" value="KAJ7203093.1"/>
    <property type="molecule type" value="Genomic_DNA"/>
</dbReference>
<gene>
    <name evidence="8" type="ORF">GGX14DRAFT_570352</name>
</gene>
<dbReference type="Proteomes" id="UP001219525">
    <property type="component" value="Unassembled WGS sequence"/>
</dbReference>
<evidence type="ECO:0000256" key="2">
    <source>
        <dbReference type="ARBA" id="ARBA00022679"/>
    </source>
</evidence>
<evidence type="ECO:0000256" key="3">
    <source>
        <dbReference type="ARBA" id="ARBA00022741"/>
    </source>
</evidence>
<dbReference type="GO" id="GO:0004674">
    <property type="term" value="F:protein serine/threonine kinase activity"/>
    <property type="evidence" value="ECO:0007669"/>
    <property type="project" value="UniProtKB-KW"/>
</dbReference>
<keyword evidence="5" id="KW-0067">ATP-binding</keyword>
<dbReference type="InterPro" id="IPR004166">
    <property type="entry name" value="a-kinase_dom"/>
</dbReference>
<dbReference type="PROSITE" id="PS51158">
    <property type="entry name" value="ALPHA_KINASE"/>
    <property type="match status" value="1"/>
</dbReference>
<evidence type="ECO:0000313" key="8">
    <source>
        <dbReference type="EMBL" id="KAJ7203093.1"/>
    </source>
</evidence>
<comment type="caution">
    <text evidence="8">The sequence shown here is derived from an EMBL/GenBank/DDBJ whole genome shotgun (WGS) entry which is preliminary data.</text>
</comment>
<keyword evidence="9" id="KW-1185">Reference proteome</keyword>
<reference evidence="8" key="1">
    <citation type="submission" date="2023-03" db="EMBL/GenBank/DDBJ databases">
        <title>Massive genome expansion in bonnet fungi (Mycena s.s.) driven by repeated elements and novel gene families across ecological guilds.</title>
        <authorList>
            <consortium name="Lawrence Berkeley National Laboratory"/>
            <person name="Harder C.B."/>
            <person name="Miyauchi S."/>
            <person name="Viragh M."/>
            <person name="Kuo A."/>
            <person name="Thoen E."/>
            <person name="Andreopoulos B."/>
            <person name="Lu D."/>
            <person name="Skrede I."/>
            <person name="Drula E."/>
            <person name="Henrissat B."/>
            <person name="Morin E."/>
            <person name="Kohler A."/>
            <person name="Barry K."/>
            <person name="LaButti K."/>
            <person name="Morin E."/>
            <person name="Salamov A."/>
            <person name="Lipzen A."/>
            <person name="Mereny Z."/>
            <person name="Hegedus B."/>
            <person name="Baldrian P."/>
            <person name="Stursova M."/>
            <person name="Weitz H."/>
            <person name="Taylor A."/>
            <person name="Grigoriev I.V."/>
            <person name="Nagy L.G."/>
            <person name="Martin F."/>
            <person name="Kauserud H."/>
        </authorList>
    </citation>
    <scope>NUCLEOTIDE SEQUENCE</scope>
    <source>
        <strain evidence="8">9144</strain>
    </source>
</reference>
<dbReference type="GO" id="GO:0005524">
    <property type="term" value="F:ATP binding"/>
    <property type="evidence" value="ECO:0007669"/>
    <property type="project" value="UniProtKB-KW"/>
</dbReference>
<keyword evidence="4 8" id="KW-0418">Kinase</keyword>
<dbReference type="InterPro" id="IPR011009">
    <property type="entry name" value="Kinase-like_dom_sf"/>
</dbReference>